<evidence type="ECO:0008006" key="3">
    <source>
        <dbReference type="Google" id="ProtNLM"/>
    </source>
</evidence>
<name>A0A1H1BRB1_9LACT</name>
<dbReference type="RefSeq" id="WP_089978561.1">
    <property type="nucleotide sequence ID" value="NZ_CP084916.1"/>
</dbReference>
<dbReference type="Proteomes" id="UP000199481">
    <property type="component" value="Unassembled WGS sequence"/>
</dbReference>
<proteinExistence type="predicted"/>
<dbReference type="OrthoDB" id="1655658at2"/>
<protein>
    <recommendedName>
        <fullName evidence="3">Phage Mu protein F like protein</fullName>
    </recommendedName>
</protein>
<accession>A0A1H1BRB1</accession>
<evidence type="ECO:0000313" key="2">
    <source>
        <dbReference type="Proteomes" id="UP000199481"/>
    </source>
</evidence>
<evidence type="ECO:0000313" key="1">
    <source>
        <dbReference type="EMBL" id="SDQ54423.1"/>
    </source>
</evidence>
<organism evidence="1 2">
    <name type="scientific">Carnobacterium viridans</name>
    <dbReference type="NCBI Taxonomy" id="174587"/>
    <lineage>
        <taxon>Bacteria</taxon>
        <taxon>Bacillati</taxon>
        <taxon>Bacillota</taxon>
        <taxon>Bacilli</taxon>
        <taxon>Lactobacillales</taxon>
        <taxon>Carnobacteriaceae</taxon>
        <taxon>Carnobacterium</taxon>
    </lineage>
</organism>
<keyword evidence="2" id="KW-1185">Reference proteome</keyword>
<dbReference type="AlphaFoldDB" id="A0A1H1BRB1"/>
<sequence length="234" mass="26762">MDNDIVPELLENIKKDFNKNMRKSSRLKAISELIKNGNASYSDANEYAIEIGELLAKSFNRFLTVDTLPDGRMYYNIAERILNDTLNTNHALVSAATSEIQGKLNVKAGFQIKGIAPKLNQDRIDGLIERVSNEEVFEEIKWILKEPIVNFTQSIVDDSIKENAEFHSQSGLSPKIIRTVDGANACSWCKEVAGVFKYPDVPEDVYRRHDRCRCTVEYDPSDSKRQNVWTKEWR</sequence>
<dbReference type="EMBL" id="FNJW01000008">
    <property type="protein sequence ID" value="SDQ54423.1"/>
    <property type="molecule type" value="Genomic_DNA"/>
</dbReference>
<reference evidence="2" key="1">
    <citation type="submission" date="2016-10" db="EMBL/GenBank/DDBJ databases">
        <authorList>
            <person name="Varghese N."/>
            <person name="Submissions S."/>
        </authorList>
    </citation>
    <scope>NUCLEOTIDE SEQUENCE [LARGE SCALE GENOMIC DNA]</scope>
    <source>
        <strain evidence="2">MPL-11</strain>
    </source>
</reference>
<gene>
    <name evidence="1" type="ORF">SAMN04487752_2702</name>
</gene>